<sequence length="128" mass="15122">MKVKLHQAGCGIVGIHARKVKKVRQNVRGVRIEEEPAYEEEPVDDFWLTFVHVKRNLDWEVCQKRVEHKETEKVPLAVDCQIRIDDVDEKCSSDHPFESFRHFFHRLFIDNSIVSKTGVFFFVLRQSL</sequence>
<name>A0A837IWW2_9LACO</name>
<comment type="caution">
    <text evidence="1">The sequence shown here is derived from an EMBL/GenBank/DDBJ whole genome shotgun (WGS) entry which is preliminary data.</text>
</comment>
<reference evidence="1 2" key="1">
    <citation type="journal article" date="2015" name="BMC Microbiol.">
        <title>Lactobacillus ruminis strains cluster according to their mammalian gut source.</title>
        <authorList>
            <person name="O' Donnell M.M."/>
            <person name="Harris H.M."/>
            <person name="Lynch D.B."/>
            <person name="Ross R.P."/>
            <person name="O'Toole P.W."/>
        </authorList>
    </citation>
    <scope>NUCLEOTIDE SEQUENCE [LARGE SCALE GENOMIC DNA]</scope>
    <source>
        <strain evidence="1 2">ATCC 27780</strain>
    </source>
</reference>
<proteinExistence type="predicted"/>
<organism evidence="1 2">
    <name type="scientific">Ligilactobacillus ruminis</name>
    <dbReference type="NCBI Taxonomy" id="1623"/>
    <lineage>
        <taxon>Bacteria</taxon>
        <taxon>Bacillati</taxon>
        <taxon>Bacillota</taxon>
        <taxon>Bacilli</taxon>
        <taxon>Lactobacillales</taxon>
        <taxon>Lactobacillaceae</taxon>
        <taxon>Ligilactobacillus</taxon>
    </lineage>
</organism>
<evidence type="ECO:0000313" key="1">
    <source>
        <dbReference type="EMBL" id="KLA47454.1"/>
    </source>
</evidence>
<dbReference type="EMBL" id="JHAJ01000003">
    <property type="protein sequence ID" value="KLA47454.1"/>
    <property type="molecule type" value="Genomic_DNA"/>
</dbReference>
<gene>
    <name evidence="1" type="ORF">LRB_1331</name>
</gene>
<dbReference type="Proteomes" id="UP000035618">
    <property type="component" value="Unassembled WGS sequence"/>
</dbReference>
<dbReference type="AlphaFoldDB" id="A0A837IWW2"/>
<accession>A0A837IWW2</accession>
<protein>
    <submittedName>
        <fullName evidence="1">Gph family glycoside-pentoside-hexuronide cation symporter</fullName>
    </submittedName>
</protein>
<evidence type="ECO:0000313" key="2">
    <source>
        <dbReference type="Proteomes" id="UP000035618"/>
    </source>
</evidence>